<dbReference type="InterPro" id="IPR048254">
    <property type="entry name" value="CDP_ALCOHOL_P_TRANSF_CS"/>
</dbReference>
<evidence type="ECO:0000256" key="1">
    <source>
        <dbReference type="ARBA" id="ARBA00004370"/>
    </source>
</evidence>
<proteinExistence type="evidence at transcript level"/>
<evidence type="ECO:0000256" key="5">
    <source>
        <dbReference type="RuleBase" id="RU003750"/>
    </source>
</evidence>
<feature type="transmembrane region" description="Helical" evidence="6">
    <location>
        <begin position="258"/>
        <end position="276"/>
    </location>
</feature>
<dbReference type="GO" id="GO:0004307">
    <property type="term" value="F:ethanolaminephosphotransferase activity"/>
    <property type="evidence" value="ECO:0007669"/>
    <property type="project" value="TreeGrafter"/>
</dbReference>
<reference evidence="7" key="1">
    <citation type="journal article" date="2013" name="Genome Biol. Evol.">
        <title>Punctuated emergences of genetic and phenotypic innovations in eumetazoan, bilaterian, euteleostome, and hominidae ancestors.</title>
        <authorList>
            <person name="Wenger Y."/>
            <person name="Galliot B."/>
        </authorList>
    </citation>
    <scope>NUCLEOTIDE SEQUENCE</scope>
    <source>
        <tissue evidence="7">Whole animals</tissue>
    </source>
</reference>
<organism evidence="7">
    <name type="scientific">Hydra vulgaris</name>
    <name type="common">Hydra</name>
    <name type="synonym">Hydra attenuata</name>
    <dbReference type="NCBI Taxonomy" id="6087"/>
    <lineage>
        <taxon>Eukaryota</taxon>
        <taxon>Metazoa</taxon>
        <taxon>Cnidaria</taxon>
        <taxon>Hydrozoa</taxon>
        <taxon>Hydroidolina</taxon>
        <taxon>Anthoathecata</taxon>
        <taxon>Aplanulata</taxon>
        <taxon>Hydridae</taxon>
        <taxon>Hydra</taxon>
    </lineage>
</organism>
<dbReference type="GO" id="GO:0004142">
    <property type="term" value="F:diacylglycerol cholinephosphotransferase activity"/>
    <property type="evidence" value="ECO:0007669"/>
    <property type="project" value="TreeGrafter"/>
</dbReference>
<keyword evidence="4 6" id="KW-0472">Membrane</keyword>
<evidence type="ECO:0000256" key="3">
    <source>
        <dbReference type="ARBA" id="ARBA00022679"/>
    </source>
</evidence>
<comment type="similarity">
    <text evidence="2 5">Belongs to the CDP-alcohol phosphatidyltransferase class-I family.</text>
</comment>
<evidence type="ECO:0000256" key="2">
    <source>
        <dbReference type="ARBA" id="ARBA00010441"/>
    </source>
</evidence>
<name>T2M2L5_HYDVU</name>
<keyword evidence="6" id="KW-0812">Transmembrane</keyword>
<evidence type="ECO:0000256" key="6">
    <source>
        <dbReference type="SAM" id="Phobius"/>
    </source>
</evidence>
<dbReference type="OrthoDB" id="196717at2759"/>
<dbReference type="PANTHER" id="PTHR10414:SF37">
    <property type="entry name" value="BB IN A BOXCAR, ISOFORM C"/>
    <property type="match status" value="1"/>
</dbReference>
<dbReference type="InterPro" id="IPR014472">
    <property type="entry name" value="CHOPT"/>
</dbReference>
<sequence>MSILPDPRMPILSDSQLSRLKAHKYASTGNTFSDAILQIWWNAVVSKMPLWVAPNLITLTGLFINCVTSALVIGNSLQANSNEVPPKYFFAAGIGLFIYQTLDAIDGKQARRTGTSSPLGELFDHGCDSVSNLVITVSSACAFSMGTFPNYMFFFFINNIALFYLAHWQTYCSGCLIFNKFDVTEVQLQAIFFYIASGFLGPHFFIQQISFLPYNLALIKYMIFLMFIGSCLYSFNAFKHIFHGGVGKNGTTVAQTSVLSPIVPLGIVISCAFYVFKHSGENIFENHPILFMLMFGTSSAKLTCNLIVASMSKSTLDMLDFCMMGPIILSVYVYFGIEIYASYVNIPISEYYILLLGFLYTISNFVIYCVRICKEISANFGIAILTIPYTRKEN</sequence>
<keyword evidence="6" id="KW-1133">Transmembrane helix</keyword>
<comment type="subcellular location">
    <subcellularLocation>
        <location evidence="1">Membrane</location>
    </subcellularLocation>
</comment>
<feature type="transmembrane region" description="Helical" evidence="6">
    <location>
        <begin position="88"/>
        <end position="105"/>
    </location>
</feature>
<protein>
    <submittedName>
        <fullName evidence="7">Choline/ethanolaminephosphotransferase 1</fullName>
    </submittedName>
</protein>
<dbReference type="PROSITE" id="PS00379">
    <property type="entry name" value="CDP_ALCOHOL_P_TRANSF"/>
    <property type="match status" value="1"/>
</dbReference>
<keyword evidence="3 5" id="KW-0808">Transferase</keyword>
<dbReference type="PIRSF" id="PIRSF015665">
    <property type="entry name" value="CHOPT"/>
    <property type="match status" value="1"/>
</dbReference>
<dbReference type="OMA" id="GMWMYST"/>
<dbReference type="InterPro" id="IPR000462">
    <property type="entry name" value="CDP-OH_P_trans"/>
</dbReference>
<feature type="transmembrane region" description="Helical" evidence="6">
    <location>
        <begin position="56"/>
        <end position="76"/>
    </location>
</feature>
<feature type="transmembrane region" description="Helical" evidence="6">
    <location>
        <begin position="148"/>
        <end position="166"/>
    </location>
</feature>
<dbReference type="GO" id="GO:0006646">
    <property type="term" value="P:phosphatidylethanolamine biosynthetic process"/>
    <property type="evidence" value="ECO:0007669"/>
    <property type="project" value="TreeGrafter"/>
</dbReference>
<feature type="transmembrane region" description="Helical" evidence="6">
    <location>
        <begin position="288"/>
        <end position="311"/>
    </location>
</feature>
<dbReference type="GO" id="GO:0005789">
    <property type="term" value="C:endoplasmic reticulum membrane"/>
    <property type="evidence" value="ECO:0007669"/>
    <property type="project" value="TreeGrafter"/>
</dbReference>
<feature type="transmembrane region" description="Helical" evidence="6">
    <location>
        <begin position="186"/>
        <end position="206"/>
    </location>
</feature>
<dbReference type="AlphaFoldDB" id="T2M2L5"/>
<dbReference type="InterPro" id="IPR043130">
    <property type="entry name" value="CDP-OH_PTrfase_TM_dom"/>
</dbReference>
<feature type="transmembrane region" description="Helical" evidence="6">
    <location>
        <begin position="218"/>
        <end position="238"/>
    </location>
</feature>
<evidence type="ECO:0000256" key="4">
    <source>
        <dbReference type="ARBA" id="ARBA00023136"/>
    </source>
</evidence>
<dbReference type="Gene3D" id="1.20.120.1760">
    <property type="match status" value="1"/>
</dbReference>
<dbReference type="EMBL" id="HAAD01000020">
    <property type="protein sequence ID" value="CDG66252.1"/>
    <property type="molecule type" value="mRNA"/>
</dbReference>
<accession>T2M2L5</accession>
<dbReference type="PANTHER" id="PTHR10414">
    <property type="entry name" value="ETHANOLAMINEPHOSPHOTRANSFERASE"/>
    <property type="match status" value="1"/>
</dbReference>
<feature type="transmembrane region" description="Helical" evidence="6">
    <location>
        <begin position="351"/>
        <end position="368"/>
    </location>
</feature>
<dbReference type="Pfam" id="PF01066">
    <property type="entry name" value="CDP-OH_P_transf"/>
    <property type="match status" value="1"/>
</dbReference>
<gene>
    <name evidence="7" type="primary">CEPT1</name>
</gene>
<feature type="transmembrane region" description="Helical" evidence="6">
    <location>
        <begin position="323"/>
        <end position="344"/>
    </location>
</feature>
<evidence type="ECO:0000313" key="7">
    <source>
        <dbReference type="EMBL" id="CDG66252.1"/>
    </source>
</evidence>
<dbReference type="GO" id="GO:0005794">
    <property type="term" value="C:Golgi apparatus"/>
    <property type="evidence" value="ECO:0007669"/>
    <property type="project" value="TreeGrafter"/>
</dbReference>